<accession>A0ABD3BKV0</accession>
<dbReference type="GO" id="GO:0016747">
    <property type="term" value="F:acyltransferase activity, transferring groups other than amino-acyl groups"/>
    <property type="evidence" value="ECO:0007669"/>
    <property type="project" value="UniProtKB-ARBA"/>
</dbReference>
<dbReference type="InterPro" id="IPR051504">
    <property type="entry name" value="Plant_metabolite_acyltrans"/>
</dbReference>
<comment type="caution">
    <text evidence="3">The sequence shown here is derived from an EMBL/GenBank/DDBJ whole genome shotgun (WGS) entry which is preliminary data.</text>
</comment>
<evidence type="ECO:0000313" key="3">
    <source>
        <dbReference type="EMBL" id="KAL3618050.1"/>
    </source>
</evidence>
<sequence>MITTIVEQCHIAPSPGAPAHQILKLLHFDIQFLPFPPRTSLFFYNLKSSQSHFLNTIVPNFKNSLSLTLKHFPSMAGKIVVPSKSDNISIPISKYVAGQDFYPLTIAVSKSDFINTMQNHKHFPDLVPELPPATISDSSETEFSVAAIQLTLFPNEGVCVAFSLLHAIGDGPIAANFAHMLSSINRLNGRMDRILDEKDLPFYERDVIRDGDRIAVESWRYVKTIMRTYKEPLSLAGSSLGTNEVRATFVLSKEQMQMLKNVVPGRVSSFTVACAHLWTCLARSAAAAGEEVAADDEPKYLCFGADCRGRLDPPLPNAYFGNCLAFVVAESSNKRLRGRDGLLAAVKAIKEAVQTAVGSQNEIMSSSLESFKQFTKRVGKKKMHLVAGSPSMDLYSVDFGWGRPIHIGDVHDRLGVSFLFKSRESEGGLEFGMSMEKVKMDKFAGFFYEGLAAMDKLRCKI</sequence>
<dbReference type="Gene3D" id="3.30.559.10">
    <property type="entry name" value="Chloramphenicol acetyltransferase-like domain"/>
    <property type="match status" value="2"/>
</dbReference>
<name>A0ABD3BKV0_9LAMI</name>
<keyword evidence="4" id="KW-1185">Reference proteome</keyword>
<dbReference type="AlphaFoldDB" id="A0ABD3BKV0"/>
<dbReference type="InterPro" id="IPR023213">
    <property type="entry name" value="CAT-like_dom_sf"/>
</dbReference>
<reference evidence="4" key="1">
    <citation type="journal article" date="2024" name="IScience">
        <title>Strigolactones Initiate the Formation of Haustorium-like Structures in Castilleja.</title>
        <authorList>
            <person name="Buerger M."/>
            <person name="Peterson D."/>
            <person name="Chory J."/>
        </authorList>
    </citation>
    <scope>NUCLEOTIDE SEQUENCE [LARGE SCALE GENOMIC DNA]</scope>
</reference>
<protein>
    <recommendedName>
        <fullName evidence="5">Acyltransferase</fullName>
    </recommendedName>
</protein>
<dbReference type="EMBL" id="JAVIJP010000081">
    <property type="protein sequence ID" value="KAL3618050.1"/>
    <property type="molecule type" value="Genomic_DNA"/>
</dbReference>
<evidence type="ECO:0000256" key="2">
    <source>
        <dbReference type="ARBA" id="ARBA00023315"/>
    </source>
</evidence>
<organism evidence="3 4">
    <name type="scientific">Castilleja foliolosa</name>
    <dbReference type="NCBI Taxonomy" id="1961234"/>
    <lineage>
        <taxon>Eukaryota</taxon>
        <taxon>Viridiplantae</taxon>
        <taxon>Streptophyta</taxon>
        <taxon>Embryophyta</taxon>
        <taxon>Tracheophyta</taxon>
        <taxon>Spermatophyta</taxon>
        <taxon>Magnoliopsida</taxon>
        <taxon>eudicotyledons</taxon>
        <taxon>Gunneridae</taxon>
        <taxon>Pentapetalae</taxon>
        <taxon>asterids</taxon>
        <taxon>lamiids</taxon>
        <taxon>Lamiales</taxon>
        <taxon>Orobanchaceae</taxon>
        <taxon>Pedicularideae</taxon>
        <taxon>Castillejinae</taxon>
        <taxon>Castilleja</taxon>
    </lineage>
</organism>
<evidence type="ECO:0000256" key="1">
    <source>
        <dbReference type="ARBA" id="ARBA00022679"/>
    </source>
</evidence>
<keyword evidence="1" id="KW-0808">Transferase</keyword>
<gene>
    <name evidence="3" type="ORF">CASFOL_038371</name>
</gene>
<dbReference type="PANTHER" id="PTHR31625">
    <property type="match status" value="1"/>
</dbReference>
<keyword evidence="2" id="KW-0012">Acyltransferase</keyword>
<proteinExistence type="predicted"/>
<evidence type="ECO:0000313" key="4">
    <source>
        <dbReference type="Proteomes" id="UP001632038"/>
    </source>
</evidence>
<evidence type="ECO:0008006" key="5">
    <source>
        <dbReference type="Google" id="ProtNLM"/>
    </source>
</evidence>
<dbReference type="Pfam" id="PF02458">
    <property type="entry name" value="Transferase"/>
    <property type="match status" value="1"/>
</dbReference>
<dbReference type="Proteomes" id="UP001632038">
    <property type="component" value="Unassembled WGS sequence"/>
</dbReference>